<dbReference type="Pfam" id="PF02518">
    <property type="entry name" value="HATPase_c"/>
    <property type="match status" value="1"/>
</dbReference>
<comment type="caution">
    <text evidence="12">The sequence shown here is derived from an EMBL/GenBank/DDBJ whole genome shotgun (WGS) entry which is preliminary data.</text>
</comment>
<feature type="domain" description="Histidine kinase/HSP90-like ATPase" evidence="11">
    <location>
        <begin position="304"/>
        <end position="396"/>
    </location>
</feature>
<dbReference type="Pfam" id="PF07730">
    <property type="entry name" value="HisKA_3"/>
    <property type="match status" value="1"/>
</dbReference>
<dbReference type="InterPro" id="IPR011712">
    <property type="entry name" value="Sig_transdc_His_kin_sub3_dim/P"/>
</dbReference>
<keyword evidence="10" id="KW-1133">Transmembrane helix</keyword>
<evidence type="ECO:0000256" key="1">
    <source>
        <dbReference type="ARBA" id="ARBA00000085"/>
    </source>
</evidence>
<dbReference type="PANTHER" id="PTHR24421">
    <property type="entry name" value="NITRATE/NITRITE SENSOR PROTEIN NARX-RELATED"/>
    <property type="match status" value="1"/>
</dbReference>
<evidence type="ECO:0000256" key="7">
    <source>
        <dbReference type="ARBA" id="ARBA00022840"/>
    </source>
</evidence>
<name>A0ABW2KKQ1_9ACTN</name>
<keyword evidence="7" id="KW-0067">ATP-binding</keyword>
<dbReference type="RefSeq" id="WP_379872609.1">
    <property type="nucleotide sequence ID" value="NZ_JBHTBH010000009.1"/>
</dbReference>
<dbReference type="PANTHER" id="PTHR24421:SF10">
    <property type="entry name" value="NITRATE_NITRITE SENSOR PROTEIN NARQ"/>
    <property type="match status" value="1"/>
</dbReference>
<evidence type="ECO:0000256" key="2">
    <source>
        <dbReference type="ARBA" id="ARBA00012438"/>
    </source>
</evidence>
<evidence type="ECO:0000313" key="13">
    <source>
        <dbReference type="Proteomes" id="UP001596540"/>
    </source>
</evidence>
<evidence type="ECO:0000256" key="8">
    <source>
        <dbReference type="ARBA" id="ARBA00023012"/>
    </source>
</evidence>
<comment type="catalytic activity">
    <reaction evidence="1">
        <text>ATP + protein L-histidine = ADP + protein N-phospho-L-histidine.</text>
        <dbReference type="EC" id="2.7.13.3"/>
    </reaction>
</comment>
<dbReference type="SUPFAM" id="SSF55874">
    <property type="entry name" value="ATPase domain of HSP90 chaperone/DNA topoisomerase II/histidine kinase"/>
    <property type="match status" value="1"/>
</dbReference>
<feature type="transmembrane region" description="Helical" evidence="10">
    <location>
        <begin position="123"/>
        <end position="139"/>
    </location>
</feature>
<proteinExistence type="predicted"/>
<dbReference type="Proteomes" id="UP001596540">
    <property type="component" value="Unassembled WGS sequence"/>
</dbReference>
<keyword evidence="3" id="KW-0597">Phosphoprotein</keyword>
<dbReference type="InterPro" id="IPR003594">
    <property type="entry name" value="HATPase_dom"/>
</dbReference>
<feature type="region of interest" description="Disordered" evidence="9">
    <location>
        <begin position="397"/>
        <end position="424"/>
    </location>
</feature>
<dbReference type="GO" id="GO:0016301">
    <property type="term" value="F:kinase activity"/>
    <property type="evidence" value="ECO:0007669"/>
    <property type="project" value="UniProtKB-KW"/>
</dbReference>
<evidence type="ECO:0000259" key="11">
    <source>
        <dbReference type="SMART" id="SM00387"/>
    </source>
</evidence>
<dbReference type="EC" id="2.7.13.3" evidence="2"/>
<gene>
    <name evidence="12" type="ORF">ACFQRF_19730</name>
</gene>
<evidence type="ECO:0000256" key="9">
    <source>
        <dbReference type="SAM" id="MobiDB-lite"/>
    </source>
</evidence>
<dbReference type="CDD" id="cd16917">
    <property type="entry name" value="HATPase_UhpB-NarQ-NarX-like"/>
    <property type="match status" value="1"/>
</dbReference>
<dbReference type="InterPro" id="IPR050482">
    <property type="entry name" value="Sensor_HK_TwoCompSys"/>
</dbReference>
<evidence type="ECO:0000313" key="12">
    <source>
        <dbReference type="EMBL" id="MFC7329968.1"/>
    </source>
</evidence>
<keyword evidence="5" id="KW-0547">Nucleotide-binding</keyword>
<evidence type="ECO:0000256" key="4">
    <source>
        <dbReference type="ARBA" id="ARBA00022679"/>
    </source>
</evidence>
<dbReference type="InterPro" id="IPR036890">
    <property type="entry name" value="HATPase_C_sf"/>
</dbReference>
<dbReference type="Gene3D" id="3.30.565.10">
    <property type="entry name" value="Histidine kinase-like ATPase, C-terminal domain"/>
    <property type="match status" value="1"/>
</dbReference>
<keyword evidence="8" id="KW-0902">Two-component regulatory system</keyword>
<feature type="transmembrane region" description="Helical" evidence="10">
    <location>
        <begin position="77"/>
        <end position="94"/>
    </location>
</feature>
<keyword evidence="10" id="KW-0812">Transmembrane</keyword>
<feature type="transmembrane region" description="Helical" evidence="10">
    <location>
        <begin position="53"/>
        <end position="72"/>
    </location>
</feature>
<keyword evidence="6 12" id="KW-0418">Kinase</keyword>
<feature type="transmembrane region" description="Helical" evidence="10">
    <location>
        <begin position="151"/>
        <end position="173"/>
    </location>
</feature>
<evidence type="ECO:0000256" key="3">
    <source>
        <dbReference type="ARBA" id="ARBA00022553"/>
    </source>
</evidence>
<reference evidence="13" key="1">
    <citation type="journal article" date="2019" name="Int. J. Syst. Evol. Microbiol.">
        <title>The Global Catalogue of Microorganisms (GCM) 10K type strain sequencing project: providing services to taxonomists for standard genome sequencing and annotation.</title>
        <authorList>
            <consortium name="The Broad Institute Genomics Platform"/>
            <consortium name="The Broad Institute Genome Sequencing Center for Infectious Disease"/>
            <person name="Wu L."/>
            <person name="Ma J."/>
        </authorList>
    </citation>
    <scope>NUCLEOTIDE SEQUENCE [LARGE SCALE GENOMIC DNA]</scope>
    <source>
        <strain evidence="13">CGMCC 4.7382</strain>
    </source>
</reference>
<sequence>MATGLARRLAVDVPLAVLLGAMLLAATHGQAFGGGPWRPPCGPCGPHPPGGPGPLELAPAAVGCVVAAAGALAVRRVWPHVAFAVSVLAVTGYLTLGYRFGPILVTVLITLFSLAAAMPVRRWAPWAALLVPLFAAALLRAGERMPSGDVLVAAFAALLVLAAPAALGVLARLRRESVRREREQELRRSAYEERLRIAREVHDLVGHSLSVIHMQAGVALHVLPRRPEQAAPSLEAIRQTSKDALEELRGTLAVFRAPDGAEPPADRAPLPGLRRLDDLVAAVTAAGRTATVRTEGGPARLPSAVDHAAYRIVQEALTNVVRHAGGAGAEVRLAYRDADVLVEVTDDGPARPDAPPAEGSGIAGMRERARAVGGRLQAGPRPGGGFAVRAELPLRGHGGAAARRGTASDEADAAGRVRDGEEAP</sequence>
<evidence type="ECO:0000256" key="10">
    <source>
        <dbReference type="SAM" id="Phobius"/>
    </source>
</evidence>
<dbReference type="EMBL" id="JBHTBH010000009">
    <property type="protein sequence ID" value="MFC7329968.1"/>
    <property type="molecule type" value="Genomic_DNA"/>
</dbReference>
<protein>
    <recommendedName>
        <fullName evidence="2">histidine kinase</fullName>
        <ecNumber evidence="2">2.7.13.3</ecNumber>
    </recommendedName>
</protein>
<dbReference type="Gene3D" id="1.20.5.1930">
    <property type="match status" value="1"/>
</dbReference>
<evidence type="ECO:0000256" key="6">
    <source>
        <dbReference type="ARBA" id="ARBA00022777"/>
    </source>
</evidence>
<keyword evidence="13" id="KW-1185">Reference proteome</keyword>
<organism evidence="12 13">
    <name type="scientific">Marinactinospora rubrisoli</name>
    <dbReference type="NCBI Taxonomy" id="2715399"/>
    <lineage>
        <taxon>Bacteria</taxon>
        <taxon>Bacillati</taxon>
        <taxon>Actinomycetota</taxon>
        <taxon>Actinomycetes</taxon>
        <taxon>Streptosporangiales</taxon>
        <taxon>Nocardiopsidaceae</taxon>
        <taxon>Marinactinospora</taxon>
    </lineage>
</organism>
<dbReference type="SMART" id="SM00387">
    <property type="entry name" value="HATPase_c"/>
    <property type="match status" value="1"/>
</dbReference>
<keyword evidence="10" id="KW-0472">Membrane</keyword>
<keyword evidence="4" id="KW-0808">Transferase</keyword>
<feature type="compositionally biased region" description="Basic and acidic residues" evidence="9">
    <location>
        <begin position="413"/>
        <end position="424"/>
    </location>
</feature>
<evidence type="ECO:0000256" key="5">
    <source>
        <dbReference type="ARBA" id="ARBA00022741"/>
    </source>
</evidence>
<accession>A0ABW2KKQ1</accession>